<dbReference type="CDD" id="cd00051">
    <property type="entry name" value="EFh"/>
    <property type="match status" value="2"/>
</dbReference>
<evidence type="ECO:0000259" key="5">
    <source>
        <dbReference type="PROSITE" id="PS50222"/>
    </source>
</evidence>
<dbReference type="PROSITE" id="PS00018">
    <property type="entry name" value="EF_HAND_1"/>
    <property type="match status" value="3"/>
</dbReference>
<feature type="domain" description="EF-hand" evidence="5">
    <location>
        <begin position="106"/>
        <end position="141"/>
    </location>
</feature>
<dbReference type="InterPro" id="IPR011992">
    <property type="entry name" value="EF-hand-dom_pair"/>
</dbReference>
<evidence type="ECO:0000313" key="7">
    <source>
        <dbReference type="Proteomes" id="UP001141806"/>
    </source>
</evidence>
<name>A0A9Q0HES5_9MAGN</name>
<dbReference type="SMART" id="SM00054">
    <property type="entry name" value="EFh"/>
    <property type="match status" value="4"/>
</dbReference>
<accession>A0A9Q0HES5</accession>
<proteinExistence type="predicted"/>
<reference evidence="6" key="1">
    <citation type="journal article" date="2023" name="Plant J.">
        <title>The genome of the king protea, Protea cynaroides.</title>
        <authorList>
            <person name="Chang J."/>
            <person name="Duong T.A."/>
            <person name="Schoeman C."/>
            <person name="Ma X."/>
            <person name="Roodt D."/>
            <person name="Barker N."/>
            <person name="Li Z."/>
            <person name="Van de Peer Y."/>
            <person name="Mizrachi E."/>
        </authorList>
    </citation>
    <scope>NUCLEOTIDE SEQUENCE</scope>
    <source>
        <tissue evidence="6">Young leaves</tissue>
    </source>
</reference>
<dbReference type="SUPFAM" id="SSF47473">
    <property type="entry name" value="EF-hand"/>
    <property type="match status" value="1"/>
</dbReference>
<keyword evidence="3" id="KW-0106">Calcium</keyword>
<evidence type="ECO:0000256" key="1">
    <source>
        <dbReference type="ARBA" id="ARBA00022723"/>
    </source>
</evidence>
<feature type="compositionally biased region" description="Polar residues" evidence="4">
    <location>
        <begin position="33"/>
        <end position="49"/>
    </location>
</feature>
<dbReference type="GO" id="GO:0043226">
    <property type="term" value="C:organelle"/>
    <property type="evidence" value="ECO:0007669"/>
    <property type="project" value="UniProtKB-ARBA"/>
</dbReference>
<dbReference type="AlphaFoldDB" id="A0A9Q0HES5"/>
<sequence>MATAVSKPSSLGKWLSNNKSFRISFQRLLPSKSDLSSRNFSVSSQTELTINPPRKEGSYSSGRSTPRDRSRKDELREVFGYFDTDGDGKISAHELRSYFASVGEYMSYEEAQGVIKDLDGDGDNMIEFEDFMKLMEREGGQHDDDLRRAFEMFEMEKGSGCITPKGLQRMFRRLGDEIPHEECKAMIEIFDLDGDGVLGFHEFQQMMA</sequence>
<dbReference type="InterPro" id="IPR018247">
    <property type="entry name" value="EF_Hand_1_Ca_BS"/>
</dbReference>
<evidence type="ECO:0000256" key="4">
    <source>
        <dbReference type="SAM" id="MobiDB-lite"/>
    </source>
</evidence>
<protein>
    <recommendedName>
        <fullName evidence="5">EF-hand domain-containing protein</fullName>
    </recommendedName>
</protein>
<gene>
    <name evidence="6" type="ORF">NE237_022636</name>
</gene>
<dbReference type="InterPro" id="IPR039647">
    <property type="entry name" value="EF_hand_pair_protein_CML-like"/>
</dbReference>
<dbReference type="Pfam" id="PF13499">
    <property type="entry name" value="EF-hand_7"/>
    <property type="match status" value="2"/>
</dbReference>
<dbReference type="PANTHER" id="PTHR10891">
    <property type="entry name" value="EF-HAND CALCIUM-BINDING DOMAIN CONTAINING PROTEIN"/>
    <property type="match status" value="1"/>
</dbReference>
<evidence type="ECO:0000256" key="2">
    <source>
        <dbReference type="ARBA" id="ARBA00022737"/>
    </source>
</evidence>
<evidence type="ECO:0000313" key="6">
    <source>
        <dbReference type="EMBL" id="KAJ4962697.1"/>
    </source>
</evidence>
<dbReference type="OrthoDB" id="26525at2759"/>
<dbReference type="PROSITE" id="PS50222">
    <property type="entry name" value="EF_HAND_2"/>
    <property type="match status" value="3"/>
</dbReference>
<dbReference type="FunFam" id="1.10.238.10:FF:000178">
    <property type="entry name" value="Calmodulin-2 A"/>
    <property type="match status" value="1"/>
</dbReference>
<keyword evidence="7" id="KW-1185">Reference proteome</keyword>
<keyword evidence="2" id="KW-0677">Repeat</keyword>
<comment type="caution">
    <text evidence="6">The sequence shown here is derived from an EMBL/GenBank/DDBJ whole genome shotgun (WGS) entry which is preliminary data.</text>
</comment>
<evidence type="ECO:0000256" key="3">
    <source>
        <dbReference type="ARBA" id="ARBA00022837"/>
    </source>
</evidence>
<dbReference type="Proteomes" id="UP001141806">
    <property type="component" value="Unassembled WGS sequence"/>
</dbReference>
<organism evidence="6 7">
    <name type="scientific">Protea cynaroides</name>
    <dbReference type="NCBI Taxonomy" id="273540"/>
    <lineage>
        <taxon>Eukaryota</taxon>
        <taxon>Viridiplantae</taxon>
        <taxon>Streptophyta</taxon>
        <taxon>Embryophyta</taxon>
        <taxon>Tracheophyta</taxon>
        <taxon>Spermatophyta</taxon>
        <taxon>Magnoliopsida</taxon>
        <taxon>Proteales</taxon>
        <taxon>Proteaceae</taxon>
        <taxon>Protea</taxon>
    </lineage>
</organism>
<dbReference type="GO" id="GO:0005509">
    <property type="term" value="F:calcium ion binding"/>
    <property type="evidence" value="ECO:0007669"/>
    <property type="project" value="InterPro"/>
</dbReference>
<feature type="domain" description="EF-hand" evidence="5">
    <location>
        <begin position="178"/>
        <end position="208"/>
    </location>
</feature>
<keyword evidence="1" id="KW-0479">Metal-binding</keyword>
<feature type="domain" description="EF-hand" evidence="5">
    <location>
        <begin position="70"/>
        <end position="105"/>
    </location>
</feature>
<feature type="region of interest" description="Disordered" evidence="4">
    <location>
        <begin position="33"/>
        <end position="72"/>
    </location>
</feature>
<dbReference type="Gene3D" id="1.10.238.10">
    <property type="entry name" value="EF-hand"/>
    <property type="match status" value="2"/>
</dbReference>
<dbReference type="EMBL" id="JAMYWD010000008">
    <property type="protein sequence ID" value="KAJ4962697.1"/>
    <property type="molecule type" value="Genomic_DNA"/>
</dbReference>
<dbReference type="InterPro" id="IPR002048">
    <property type="entry name" value="EF_hand_dom"/>
</dbReference>